<gene>
    <name evidence="2" type="ORF">PCC6912_27360</name>
</gene>
<reference evidence="2 3" key="1">
    <citation type="journal article" date="2019" name="Genome Biol. Evol.">
        <title>Day and night: Metabolic profiles and evolutionary relationships of six axenic non-marine cyanobacteria.</title>
        <authorList>
            <person name="Will S.E."/>
            <person name="Henke P."/>
            <person name="Boedeker C."/>
            <person name="Huang S."/>
            <person name="Brinkmann H."/>
            <person name="Rohde M."/>
            <person name="Jarek M."/>
            <person name="Friedl T."/>
            <person name="Seufert S."/>
            <person name="Schumacher M."/>
            <person name="Overmann J."/>
            <person name="Neumann-Schaal M."/>
            <person name="Petersen J."/>
        </authorList>
    </citation>
    <scope>NUCLEOTIDE SEQUENCE [LARGE SCALE GENOMIC DNA]</scope>
    <source>
        <strain evidence="2 3">PCC 6912</strain>
    </source>
</reference>
<feature type="domain" description="Glycosyltransferase 2-like" evidence="1">
    <location>
        <begin position="9"/>
        <end position="150"/>
    </location>
</feature>
<dbReference type="PANTHER" id="PTHR43685">
    <property type="entry name" value="GLYCOSYLTRANSFERASE"/>
    <property type="match status" value="1"/>
</dbReference>
<dbReference type="InterPro" id="IPR029044">
    <property type="entry name" value="Nucleotide-diphossugar_trans"/>
</dbReference>
<accession>A0A3S0YD05</accession>
<dbReference type="RefSeq" id="WP_016875188.1">
    <property type="nucleotide sequence ID" value="NZ_AJLN01000104.1"/>
</dbReference>
<dbReference type="InterPro" id="IPR050834">
    <property type="entry name" value="Glycosyltransf_2"/>
</dbReference>
<dbReference type="SUPFAM" id="SSF53448">
    <property type="entry name" value="Nucleotide-diphospho-sugar transferases"/>
    <property type="match status" value="1"/>
</dbReference>
<protein>
    <recommendedName>
        <fullName evidence="1">Glycosyltransferase 2-like domain-containing protein</fullName>
    </recommendedName>
</protein>
<proteinExistence type="predicted"/>
<dbReference type="STRING" id="211165.GCA_000317285_04252"/>
<dbReference type="InterPro" id="IPR001173">
    <property type="entry name" value="Glyco_trans_2-like"/>
</dbReference>
<dbReference type="Proteomes" id="UP000268857">
    <property type="component" value="Unassembled WGS sequence"/>
</dbReference>
<dbReference type="Pfam" id="PF00535">
    <property type="entry name" value="Glycos_transf_2"/>
    <property type="match status" value="1"/>
</dbReference>
<evidence type="ECO:0000313" key="3">
    <source>
        <dbReference type="Proteomes" id="UP000268857"/>
    </source>
</evidence>
<dbReference type="OrthoDB" id="153025at2"/>
<comment type="caution">
    <text evidence="2">The sequence shown here is derived from an EMBL/GenBank/DDBJ whole genome shotgun (WGS) entry which is preliminary data.</text>
</comment>
<dbReference type="EMBL" id="RSCJ01000009">
    <property type="protein sequence ID" value="RUR81867.1"/>
    <property type="molecule type" value="Genomic_DNA"/>
</dbReference>
<evidence type="ECO:0000313" key="2">
    <source>
        <dbReference type="EMBL" id="RUR81867.1"/>
    </source>
</evidence>
<dbReference type="Gene3D" id="3.90.550.10">
    <property type="entry name" value="Spore Coat Polysaccharide Biosynthesis Protein SpsA, Chain A"/>
    <property type="match status" value="1"/>
</dbReference>
<keyword evidence="3" id="KW-1185">Reference proteome</keyword>
<sequence length="300" mass="34128">MAQELLLFSIIIPTYNRPERLATCLESLVRLEYPRADFEVIVVDDGSQVSLEPVIARFQEQLNLKFLRQDNTGPAKARNTGAAQALGKFLAFTDDDCMPAPDWLTNLAARFATADNSMIGGRTLNALPENLYSTASQVLIDYLYKYYNTNSHQVSFFASNNLALPAVLFHTLGGFDTTFPLAAGEDREFCDRWLHHGYRMIYAPEVHVYHAHKLTLSTFWRQHFNYGRGAFCFHARRSQRSEGRIKVEPLKFYFNLLTYPLLQQSSQPGILVSVLFVVSQVANVAGFFRERLTQPSQQLN</sequence>
<dbReference type="CDD" id="cd00761">
    <property type="entry name" value="Glyco_tranf_GTA_type"/>
    <property type="match status" value="1"/>
</dbReference>
<name>A0A3S0YD05_CHLFR</name>
<organism evidence="2 3">
    <name type="scientific">Chlorogloeopsis fritschii PCC 6912</name>
    <dbReference type="NCBI Taxonomy" id="211165"/>
    <lineage>
        <taxon>Bacteria</taxon>
        <taxon>Bacillati</taxon>
        <taxon>Cyanobacteriota</taxon>
        <taxon>Cyanophyceae</taxon>
        <taxon>Nostocales</taxon>
        <taxon>Chlorogloeopsidaceae</taxon>
        <taxon>Chlorogloeopsis</taxon>
    </lineage>
</organism>
<dbReference type="AlphaFoldDB" id="A0A3S0YD05"/>
<evidence type="ECO:0000259" key="1">
    <source>
        <dbReference type="Pfam" id="PF00535"/>
    </source>
</evidence>
<dbReference type="PANTHER" id="PTHR43685:SF3">
    <property type="entry name" value="SLR2126 PROTEIN"/>
    <property type="match status" value="1"/>
</dbReference>